<dbReference type="Proteomes" id="UP000652198">
    <property type="component" value="Unassembled WGS sequence"/>
</dbReference>
<sequence>MNIIEIARQSGMLVLLDAKIGHEEYHSISASLSALERFAAAVRESATAGDASHGTGISG</sequence>
<protein>
    <submittedName>
        <fullName evidence="1">Uncharacterized protein</fullName>
    </submittedName>
</protein>
<dbReference type="RefSeq" id="WP_172317393.1">
    <property type="nucleotide sequence ID" value="NZ_WOEY01000152.1"/>
</dbReference>
<comment type="caution">
    <text evidence="1">The sequence shown here is derived from an EMBL/GenBank/DDBJ whole genome shotgun (WGS) entry which is preliminary data.</text>
</comment>
<name>A0ABX2C3W6_9BURK</name>
<organism evidence="1 2">
    <name type="scientific">Paraburkholderia solitsugae</name>
    <dbReference type="NCBI Taxonomy" id="2675748"/>
    <lineage>
        <taxon>Bacteria</taxon>
        <taxon>Pseudomonadati</taxon>
        <taxon>Pseudomonadota</taxon>
        <taxon>Betaproteobacteria</taxon>
        <taxon>Burkholderiales</taxon>
        <taxon>Burkholderiaceae</taxon>
        <taxon>Paraburkholderia</taxon>
    </lineage>
</organism>
<evidence type="ECO:0000313" key="1">
    <source>
        <dbReference type="EMBL" id="NPT47008.1"/>
    </source>
</evidence>
<accession>A0ABX2C3W6</accession>
<reference evidence="1 2" key="1">
    <citation type="submission" date="2019-11" db="EMBL/GenBank/DDBJ databases">
        <title>Metabolism of dissolved organic matter in forest soils.</title>
        <authorList>
            <person name="Cyle K.T."/>
            <person name="Wilhelm R.C."/>
            <person name="Martinez C.E."/>
        </authorList>
    </citation>
    <scope>NUCLEOTIDE SEQUENCE [LARGE SCALE GENOMIC DNA]</scope>
    <source>
        <strain evidence="1 2">1N</strain>
    </source>
</reference>
<evidence type="ECO:0000313" key="2">
    <source>
        <dbReference type="Proteomes" id="UP000652198"/>
    </source>
</evidence>
<gene>
    <name evidence="1" type="ORF">GNZ12_38090</name>
</gene>
<proteinExistence type="predicted"/>
<dbReference type="EMBL" id="WOEY01000152">
    <property type="protein sequence ID" value="NPT47008.1"/>
    <property type="molecule type" value="Genomic_DNA"/>
</dbReference>
<keyword evidence="2" id="KW-1185">Reference proteome</keyword>